<dbReference type="PANTHER" id="PTHR36115">
    <property type="entry name" value="PROLINE-RICH ANTIGEN HOMOLOG-RELATED"/>
    <property type="match status" value="1"/>
</dbReference>
<feature type="transmembrane region" description="Helical" evidence="6">
    <location>
        <begin position="12"/>
        <end position="31"/>
    </location>
</feature>
<dbReference type="Pfam" id="PF06271">
    <property type="entry name" value="RDD"/>
    <property type="match status" value="1"/>
</dbReference>
<gene>
    <name evidence="8" type="ORF">KYK27_10435</name>
</gene>
<evidence type="ECO:0000256" key="2">
    <source>
        <dbReference type="ARBA" id="ARBA00022475"/>
    </source>
</evidence>
<proteinExistence type="predicted"/>
<comment type="caution">
    <text evidence="8">The sequence shown here is derived from an EMBL/GenBank/DDBJ whole genome shotgun (WGS) entry which is preliminary data.</text>
</comment>
<dbReference type="EMBL" id="JAHWXQ010000002">
    <property type="protein sequence ID" value="MBW3365464.1"/>
    <property type="molecule type" value="Genomic_DNA"/>
</dbReference>
<feature type="transmembrane region" description="Helical" evidence="6">
    <location>
        <begin position="37"/>
        <end position="60"/>
    </location>
</feature>
<comment type="subcellular location">
    <subcellularLocation>
        <location evidence="1">Cell membrane</location>
        <topology evidence="1">Multi-pass membrane protein</topology>
    </subcellularLocation>
</comment>
<keyword evidence="9" id="KW-1185">Reference proteome</keyword>
<dbReference type="RefSeq" id="WP_199109948.1">
    <property type="nucleotide sequence ID" value="NZ_JAHWXQ010000002.1"/>
</dbReference>
<evidence type="ECO:0000256" key="3">
    <source>
        <dbReference type="ARBA" id="ARBA00022692"/>
    </source>
</evidence>
<organism evidence="8 9">
    <name type="scientific">Pontibacter populi</name>
    <dbReference type="NCBI Taxonomy" id="890055"/>
    <lineage>
        <taxon>Bacteria</taxon>
        <taxon>Pseudomonadati</taxon>
        <taxon>Bacteroidota</taxon>
        <taxon>Cytophagia</taxon>
        <taxon>Cytophagales</taxon>
        <taxon>Hymenobacteraceae</taxon>
        <taxon>Pontibacter</taxon>
    </lineage>
</organism>
<dbReference type="InterPro" id="IPR051791">
    <property type="entry name" value="Pra-immunoreactive"/>
</dbReference>
<name>A0ABS6XBZ3_9BACT</name>
<evidence type="ECO:0000256" key="4">
    <source>
        <dbReference type="ARBA" id="ARBA00022989"/>
    </source>
</evidence>
<evidence type="ECO:0000313" key="9">
    <source>
        <dbReference type="Proteomes" id="UP000774935"/>
    </source>
</evidence>
<keyword evidence="3 6" id="KW-0812">Transmembrane</keyword>
<feature type="transmembrane region" description="Helical" evidence="6">
    <location>
        <begin position="114"/>
        <end position="133"/>
    </location>
</feature>
<feature type="transmembrane region" description="Helical" evidence="6">
    <location>
        <begin position="171"/>
        <end position="190"/>
    </location>
</feature>
<sequence>MDKSLRPSVFKRLLALAIDFILLGILGYLSGFFLESFYVALGQYGTLFGSAIVISYFAICQSRNGQTIGKRFMGIKVTDPQGEYLTLGSSFLRAFILFFPVMNVEMISSMGNGMLILAMLLTLTILISIYFTLVNNSRRSLHDILASSIVTFSEVSEFELREQNDRTTKKIMPIAVISILLLSMGVYQRLAQNTIAQMLSVKEIIEQKDGVLTVNGINSNTTTVSHLGEDSRTYTSISLKVRIDKKSEASNTESSYFEEFYEIIQNELPESRNVDLVSITLFYGYDIGIASKTQSVTKTFE</sequence>
<dbReference type="InterPro" id="IPR010432">
    <property type="entry name" value="RDD"/>
</dbReference>
<accession>A0ABS6XBZ3</accession>
<evidence type="ECO:0000313" key="8">
    <source>
        <dbReference type="EMBL" id="MBW3365464.1"/>
    </source>
</evidence>
<evidence type="ECO:0000256" key="1">
    <source>
        <dbReference type="ARBA" id="ARBA00004651"/>
    </source>
</evidence>
<reference evidence="8 9" key="1">
    <citation type="submission" date="2021-07" db="EMBL/GenBank/DDBJ databases">
        <authorList>
            <person name="Kim M.K."/>
        </authorList>
    </citation>
    <scope>NUCLEOTIDE SEQUENCE [LARGE SCALE GENOMIC DNA]</scope>
    <source>
        <strain evidence="8 9">HLY7-15</strain>
    </source>
</reference>
<evidence type="ECO:0000256" key="6">
    <source>
        <dbReference type="SAM" id="Phobius"/>
    </source>
</evidence>
<keyword evidence="2" id="KW-1003">Cell membrane</keyword>
<keyword evidence="5 6" id="KW-0472">Membrane</keyword>
<protein>
    <submittedName>
        <fullName evidence="8">RDD family protein</fullName>
    </submittedName>
</protein>
<dbReference type="Proteomes" id="UP000774935">
    <property type="component" value="Unassembled WGS sequence"/>
</dbReference>
<feature type="domain" description="RDD" evidence="7">
    <location>
        <begin position="7"/>
        <end position="146"/>
    </location>
</feature>
<evidence type="ECO:0000256" key="5">
    <source>
        <dbReference type="ARBA" id="ARBA00023136"/>
    </source>
</evidence>
<evidence type="ECO:0000259" key="7">
    <source>
        <dbReference type="Pfam" id="PF06271"/>
    </source>
</evidence>
<keyword evidence="4 6" id="KW-1133">Transmembrane helix</keyword>
<feature type="transmembrane region" description="Helical" evidence="6">
    <location>
        <begin position="81"/>
        <end position="102"/>
    </location>
</feature>